<dbReference type="InterPro" id="IPR005135">
    <property type="entry name" value="Endo/exonuclease/phosphatase"/>
</dbReference>
<comment type="similarity">
    <text evidence="1">Belongs to the helicase family.</text>
</comment>
<evidence type="ECO:0000313" key="8">
    <source>
        <dbReference type="RefSeq" id="XP_028966688.1"/>
    </source>
</evidence>
<feature type="domain" description="Endonuclease/exonuclease/phosphatase" evidence="2">
    <location>
        <begin position="1460"/>
        <end position="1650"/>
    </location>
</feature>
<dbReference type="RefSeq" id="XP_028967775.1">
    <property type="nucleotide sequence ID" value="XM_029111942.1"/>
</dbReference>
<keyword evidence="1" id="KW-0234">DNA repair</keyword>
<dbReference type="CDD" id="cd18809">
    <property type="entry name" value="SF1_C_RecD"/>
    <property type="match status" value="1"/>
</dbReference>
<dbReference type="InterPro" id="IPR036691">
    <property type="entry name" value="Endo/exonu/phosph_ase_sf"/>
</dbReference>
<dbReference type="InterPro" id="IPR051055">
    <property type="entry name" value="PIF1_helicase"/>
</dbReference>
<dbReference type="GO" id="GO:0000723">
    <property type="term" value="P:telomere maintenance"/>
    <property type="evidence" value="ECO:0007669"/>
    <property type="project" value="InterPro"/>
</dbReference>
<keyword evidence="1" id="KW-0233">DNA recombination</keyword>
<dbReference type="GO" id="GO:0043139">
    <property type="term" value="F:5'-3' DNA helicase activity"/>
    <property type="evidence" value="ECO:0007669"/>
    <property type="project" value="UniProtKB-EC"/>
</dbReference>
<dbReference type="InterPro" id="IPR025476">
    <property type="entry name" value="Helitron_helicase-like"/>
</dbReference>
<dbReference type="KEGG" id="goe:100903404"/>
<dbReference type="GO" id="GO:0016787">
    <property type="term" value="F:hydrolase activity"/>
    <property type="evidence" value="ECO:0007669"/>
    <property type="project" value="UniProtKB-KW"/>
</dbReference>
<dbReference type="Pfam" id="PF05970">
    <property type="entry name" value="PIF1"/>
    <property type="match status" value="1"/>
</dbReference>
<dbReference type="PANTHER" id="PTHR47642">
    <property type="entry name" value="ATP-DEPENDENT DNA HELICASE"/>
    <property type="match status" value="1"/>
</dbReference>
<dbReference type="PANTHER" id="PTHR47642:SF5">
    <property type="entry name" value="ATP-DEPENDENT DNA HELICASE"/>
    <property type="match status" value="1"/>
</dbReference>
<protein>
    <recommendedName>
        <fullName evidence="1">ATP-dependent DNA helicase</fullName>
        <ecNumber evidence="1">5.6.2.3</ecNumber>
    </recommendedName>
</protein>
<organism evidence="6 9">
    <name type="scientific">Galendromus occidentalis</name>
    <name type="common">western predatory mite</name>
    <dbReference type="NCBI Taxonomy" id="34638"/>
    <lineage>
        <taxon>Eukaryota</taxon>
        <taxon>Metazoa</taxon>
        <taxon>Ecdysozoa</taxon>
        <taxon>Arthropoda</taxon>
        <taxon>Chelicerata</taxon>
        <taxon>Arachnida</taxon>
        <taxon>Acari</taxon>
        <taxon>Parasitiformes</taxon>
        <taxon>Mesostigmata</taxon>
        <taxon>Gamasina</taxon>
        <taxon>Phytoseioidea</taxon>
        <taxon>Phytoseiidae</taxon>
        <taxon>Typhlodrominae</taxon>
        <taxon>Galendromus</taxon>
    </lineage>
</organism>
<comment type="cofactor">
    <cofactor evidence="1">
        <name>Mg(2+)</name>
        <dbReference type="ChEBI" id="CHEBI:18420"/>
    </cofactor>
</comment>
<evidence type="ECO:0000259" key="4">
    <source>
        <dbReference type="Pfam" id="PF14214"/>
    </source>
</evidence>
<feature type="domain" description="DUF6570" evidence="5">
    <location>
        <begin position="59"/>
        <end position="185"/>
    </location>
</feature>
<dbReference type="EC" id="5.6.2.3" evidence="1"/>
<dbReference type="RefSeq" id="XP_028966621.1">
    <property type="nucleotide sequence ID" value="XM_029110788.1"/>
</dbReference>
<dbReference type="InterPro" id="IPR010285">
    <property type="entry name" value="DNA_helicase_pif1-like_DEAD"/>
</dbReference>
<dbReference type="SUPFAM" id="SSF52540">
    <property type="entry name" value="P-loop containing nucleoside triphosphate hydrolases"/>
    <property type="match status" value="2"/>
</dbReference>
<evidence type="ECO:0000313" key="6">
    <source>
        <dbReference type="Proteomes" id="UP000694867"/>
    </source>
</evidence>
<accession>A0AAJ7SE27</accession>
<dbReference type="GO" id="GO:0006310">
    <property type="term" value="P:DNA recombination"/>
    <property type="evidence" value="ECO:0007669"/>
    <property type="project" value="UniProtKB-KW"/>
</dbReference>
<evidence type="ECO:0000259" key="3">
    <source>
        <dbReference type="Pfam" id="PF05970"/>
    </source>
</evidence>
<sequence>MFLDNEFGHKCDVCDRIWFKRDLKAVDSVIANFLIPYFPDENVHSFRLCHNCYKVSRGRKIPNLSKVNGYRYPPKPVNLPKLDPVSERLISPRIPYMQIRRLRHEGSYGIIGQVINVPVDVDTMVRCLPRSLDDDYAFNVNLKKNIVHKSSYISGFVKKSTIHEWLKYLVQQPLYKHYNITIDWSVFNESATSSGNDGQCEDQIERLDACTVPEAELIHSRQHTMMWNEEHSLNIAPGQHRRPESLTLDTLAEEMSFPAIYLGCGRHIRSITGERIRATAYSMCMSEIRRSDRRGVIPQHVLYMAMKILRLRVRDGVQNMYRCMRPTEMITRSMIEDREFVERLIETNQAFLRTIPNSVQYWSYRKKDLFAMIRQLGKPTAFLTLSASETKWPHLLRNLYRLSDEYKSLGEDIGVEEILEKLDRYKRAFLVAEDPVACAMYFDKLVHVLMSMLSAKKAYNPFGRYRVLDYFLRIEFQARGSPHAHILLWLNDDPKEDISEEMPRTLQMITDLCSVDESDLSTPDMIRNQTHAHTFTCTKRGEQSCRFEIPYWPIHRTRVLLPLSRDDGRRKTLKIKVADARKKLESKTYDTIEAFMMDINCDGVTYLELIRSSLKRPTILFKRNMSQIFINTFHPWIASALNSNMDLQIILDPYSCASYVVEYVNKSNRGFSHLHRELMKIHETNPEFDQCQLMTKVGLKILNSVEMTAQEAAWYLLRQPMSWASRGTVSIPTMRPHERYRARKRKSVMDAQNLSSDSTDIWTKNIIQKYEERAPSLEALTLAQFAACFEHHPFEETNDVDGSNYRKRATRKVIRYRNYDVSDTENYKREMVTLHIPFRNELIDVIDRDKFLEVYDGNKELIMERRKEFEANIDIEALLKEIEALCSMNEEISTTEETEGMDNVTTQGFQPNDDDFDDHHLQNSISAVRPRENVLSKNDYCVWMRKLNAEQRELILEVIHRLHDPNSEAIQIFLTGPAGCGKTYTLKALMETYNRYAQEHNNMNNAYISTATTGKAATALNGVTVHSAFKLALSNRAHQLSNDVLQTYRHHLRNVRCIIIDEISMCSSHVFHGVNTRLQAMTGEFDANFGGLDLFACGDLKQLPPVRAAPVFTATKSSIGGKAILWQSLNYFPLVQVVRQSDIGFSTLLTKIGCGEALSQAETDKIQSRFRTRRWCDANLSTEVMRLYHTSADVQSYNDSAIPVTESTHNHIATDIYTGYRTEAERRNAIGKMHRKDTRDTGNLPYTITLAEGYPYMLTVNVDVEDGLVNGAIGQLRHVEHYALDKDGQDHRRLWLSFENDHIGRKLRLKYKAHVRSKPNDLSEQWVPIESRSANIKIDSKIRCRRLQFPLVSACALTIHKSQGGTFNRIVYDYHKNHQQQLVYVALSRVTSLEGLYITNNADDFTFYHTGTANSPSIREVQNEYKRLATHRLRTITTDIDDFLTTASPGVETWTIVNVNVQSLHAHAEDIATDPLLQRADLLVTTETWMHPSSTPINIDGYHLDQQSTCGKRSGGVAIYRKVGTALNTGTPRATFSNDSLEHTGDIAITHVHLNGKIEFILAAVYMHQGNGYDQMEEFLSQTLGEYDRQSARRQMPMLVIGDFNTSNDNRKKLEVFLETHHGLKMINNEAEKTTLGGTCIDLTFARNLPISCRAYVSYFSYHRPVFNKIQYKPQ</sequence>
<dbReference type="KEGG" id="goe:100900662"/>
<dbReference type="Gene3D" id="3.60.10.10">
    <property type="entry name" value="Endonuclease/exonuclease/phosphatase"/>
    <property type="match status" value="1"/>
</dbReference>
<evidence type="ECO:0000259" key="2">
    <source>
        <dbReference type="Pfam" id="PF03372"/>
    </source>
</evidence>
<keyword evidence="1" id="KW-0378">Hydrolase</keyword>
<dbReference type="Pfam" id="PF14214">
    <property type="entry name" value="Helitron_like_N"/>
    <property type="match status" value="1"/>
</dbReference>
<evidence type="ECO:0000313" key="10">
    <source>
        <dbReference type="RefSeq" id="XP_028967775.1"/>
    </source>
</evidence>
<gene>
    <name evidence="9" type="primary">LOC100905361</name>
    <name evidence="10" type="synonym">LOC100897748</name>
    <name evidence="11" type="synonym">LOC100900662</name>
    <name evidence="7" type="synonym">LOC100903404</name>
    <name evidence="8" type="synonym">LOC100907913</name>
</gene>
<dbReference type="KEGG" id="goe:100905361"/>
<evidence type="ECO:0000259" key="5">
    <source>
        <dbReference type="Pfam" id="PF20209"/>
    </source>
</evidence>
<feature type="domain" description="DNA helicase Pif1-like DEAD-box helicase" evidence="3">
    <location>
        <begin position="946"/>
        <end position="1149"/>
    </location>
</feature>
<keyword evidence="1" id="KW-0347">Helicase</keyword>
<comment type="catalytic activity">
    <reaction evidence="1">
        <text>ATP + H2O = ADP + phosphate + H(+)</text>
        <dbReference type="Rhea" id="RHEA:13065"/>
        <dbReference type="ChEBI" id="CHEBI:15377"/>
        <dbReference type="ChEBI" id="CHEBI:15378"/>
        <dbReference type="ChEBI" id="CHEBI:30616"/>
        <dbReference type="ChEBI" id="CHEBI:43474"/>
        <dbReference type="ChEBI" id="CHEBI:456216"/>
        <dbReference type="EC" id="5.6.2.3"/>
    </reaction>
</comment>
<dbReference type="RefSeq" id="XP_028966804.1">
    <property type="nucleotide sequence ID" value="XM_029110971.1"/>
</dbReference>
<dbReference type="GeneID" id="100905361"/>
<keyword evidence="6" id="KW-1185">Reference proteome</keyword>
<reference evidence="7 8" key="1">
    <citation type="submission" date="2025-04" db="UniProtKB">
        <authorList>
            <consortium name="RefSeq"/>
        </authorList>
    </citation>
    <scope>IDENTIFICATION</scope>
</reference>
<dbReference type="Pfam" id="PF03372">
    <property type="entry name" value="Exo_endo_phos"/>
    <property type="match status" value="1"/>
</dbReference>
<dbReference type="KEGG" id="goe:100897748"/>
<keyword evidence="1" id="KW-0547">Nucleotide-binding</keyword>
<evidence type="ECO:0000313" key="7">
    <source>
        <dbReference type="RefSeq" id="XP_028966621.1"/>
    </source>
</evidence>
<dbReference type="RefSeq" id="XP_028966688.1">
    <property type="nucleotide sequence ID" value="XM_029110855.1"/>
</dbReference>
<dbReference type="Proteomes" id="UP000694867">
    <property type="component" value="Unplaced"/>
</dbReference>
<evidence type="ECO:0000256" key="1">
    <source>
        <dbReference type="RuleBase" id="RU363044"/>
    </source>
</evidence>
<dbReference type="Gene3D" id="3.40.50.300">
    <property type="entry name" value="P-loop containing nucleotide triphosphate hydrolases"/>
    <property type="match status" value="2"/>
</dbReference>
<proteinExistence type="inferred from homology"/>
<feature type="domain" description="Helitron helicase-like" evidence="4">
    <location>
        <begin position="329"/>
        <end position="488"/>
    </location>
</feature>
<keyword evidence="1" id="KW-0227">DNA damage</keyword>
<keyword evidence="1" id="KW-0067">ATP-binding</keyword>
<dbReference type="Pfam" id="PF20209">
    <property type="entry name" value="DUF6570"/>
    <property type="match status" value="1"/>
</dbReference>
<dbReference type="InterPro" id="IPR027417">
    <property type="entry name" value="P-loop_NTPase"/>
</dbReference>
<dbReference type="GO" id="GO:0005524">
    <property type="term" value="F:ATP binding"/>
    <property type="evidence" value="ECO:0007669"/>
    <property type="project" value="UniProtKB-KW"/>
</dbReference>
<evidence type="ECO:0000313" key="11">
    <source>
        <dbReference type="RefSeq" id="XP_028968238.1"/>
    </source>
</evidence>
<dbReference type="InterPro" id="IPR046700">
    <property type="entry name" value="DUF6570"/>
</dbReference>
<dbReference type="RefSeq" id="XP_028968238.1">
    <property type="nucleotide sequence ID" value="XM_029112405.1"/>
</dbReference>
<dbReference type="GO" id="GO:0006281">
    <property type="term" value="P:DNA repair"/>
    <property type="evidence" value="ECO:0007669"/>
    <property type="project" value="UniProtKB-KW"/>
</dbReference>
<name>A0AAJ7SE27_9ACAR</name>
<dbReference type="KEGG" id="goe:100907913"/>
<evidence type="ECO:0000313" key="9">
    <source>
        <dbReference type="RefSeq" id="XP_028966804.1"/>
    </source>
</evidence>
<dbReference type="SUPFAM" id="SSF56219">
    <property type="entry name" value="DNase I-like"/>
    <property type="match status" value="1"/>
</dbReference>